<evidence type="ECO:0000313" key="2">
    <source>
        <dbReference type="EMBL" id="KAK9120732.1"/>
    </source>
</evidence>
<comment type="caution">
    <text evidence="2">The sequence shown here is derived from an EMBL/GenBank/DDBJ whole genome shotgun (WGS) entry which is preliminary data.</text>
</comment>
<sequence length="188" mass="19665">MPISRGVHGRLALQTAVTKLSNGVYRGAKADISVEKLNNIAAGHYSASLVWVTDDPNGYTQSLWAGWMDGGTGHWWLNVNGESIGYWPKGLIPALDDGASNLIWGSVTYGGSREASSPMGNGILPDASEPLKSGILKSMGVVTSSPGSFVDAPVDQSGIKVDCNTHYGVTYFNDETTAIAYGGPGGLC</sequence>
<keyword evidence="3" id="KW-1185">Reference proteome</keyword>
<reference evidence="2 3" key="1">
    <citation type="submission" date="2024-01" db="EMBL/GenBank/DDBJ databases">
        <title>Genome assemblies of Stephania.</title>
        <authorList>
            <person name="Yang L."/>
        </authorList>
    </citation>
    <scope>NUCLEOTIDE SEQUENCE [LARGE SCALE GENOMIC DNA]</scope>
    <source>
        <strain evidence="2">YNDBR</strain>
        <tissue evidence="2">Leaf</tissue>
    </source>
</reference>
<accession>A0AAP0IS25</accession>
<evidence type="ECO:0000259" key="1">
    <source>
        <dbReference type="PROSITE" id="PS52045"/>
    </source>
</evidence>
<dbReference type="Pfam" id="PF03080">
    <property type="entry name" value="Neprosin"/>
    <property type="match status" value="1"/>
</dbReference>
<dbReference type="InterPro" id="IPR004314">
    <property type="entry name" value="Neprosin"/>
</dbReference>
<organism evidence="2 3">
    <name type="scientific">Stephania yunnanensis</name>
    <dbReference type="NCBI Taxonomy" id="152371"/>
    <lineage>
        <taxon>Eukaryota</taxon>
        <taxon>Viridiplantae</taxon>
        <taxon>Streptophyta</taxon>
        <taxon>Embryophyta</taxon>
        <taxon>Tracheophyta</taxon>
        <taxon>Spermatophyta</taxon>
        <taxon>Magnoliopsida</taxon>
        <taxon>Ranunculales</taxon>
        <taxon>Menispermaceae</taxon>
        <taxon>Menispermoideae</taxon>
        <taxon>Cissampelideae</taxon>
        <taxon>Stephania</taxon>
    </lineage>
</organism>
<dbReference type="EMBL" id="JBBNAF010000008">
    <property type="protein sequence ID" value="KAK9120732.1"/>
    <property type="molecule type" value="Genomic_DNA"/>
</dbReference>
<dbReference type="InterPro" id="IPR053168">
    <property type="entry name" value="Glutamic_endopeptidase"/>
</dbReference>
<dbReference type="PROSITE" id="PS52045">
    <property type="entry name" value="NEPROSIN_PEP_CD"/>
    <property type="match status" value="1"/>
</dbReference>
<protein>
    <recommendedName>
        <fullName evidence="1">Neprosin PEP catalytic domain-containing protein</fullName>
    </recommendedName>
</protein>
<gene>
    <name evidence="2" type="ORF">Syun_018349</name>
</gene>
<name>A0AAP0IS25_9MAGN</name>
<dbReference type="PANTHER" id="PTHR31589:SF110">
    <property type="entry name" value="PROTEIN, PUTATIVE (DUF239)-RELATED"/>
    <property type="match status" value="1"/>
</dbReference>
<evidence type="ECO:0000313" key="3">
    <source>
        <dbReference type="Proteomes" id="UP001420932"/>
    </source>
</evidence>
<proteinExistence type="predicted"/>
<dbReference type="PANTHER" id="PTHR31589">
    <property type="entry name" value="PROTEIN, PUTATIVE (DUF239)-RELATED-RELATED"/>
    <property type="match status" value="1"/>
</dbReference>
<feature type="domain" description="Neprosin PEP catalytic" evidence="1">
    <location>
        <begin position="1"/>
        <end position="188"/>
    </location>
</feature>
<dbReference type="Proteomes" id="UP001420932">
    <property type="component" value="Unassembled WGS sequence"/>
</dbReference>
<dbReference type="AlphaFoldDB" id="A0AAP0IS25"/>